<dbReference type="RefSeq" id="WP_259083834.1">
    <property type="nucleotide sequence ID" value="NZ_JANTYZ010000007.1"/>
</dbReference>
<dbReference type="Gene3D" id="1.10.101.10">
    <property type="entry name" value="PGBD-like superfamily/PGBD"/>
    <property type="match status" value="1"/>
</dbReference>
<dbReference type="GO" id="GO:0016787">
    <property type="term" value="F:hydrolase activity"/>
    <property type="evidence" value="ECO:0007669"/>
    <property type="project" value="UniProtKB-KW"/>
</dbReference>
<proteinExistence type="predicted"/>
<evidence type="ECO:0000313" key="2">
    <source>
        <dbReference type="EMBL" id="MCS3865858.1"/>
    </source>
</evidence>
<name>A0A9X2U206_9BACT</name>
<reference evidence="2" key="1">
    <citation type="submission" date="2022-08" db="EMBL/GenBank/DDBJ databases">
        <title>Genomic Encyclopedia of Type Strains, Phase V (KMG-V): Genome sequencing to study the core and pangenomes of soil and plant-associated prokaryotes.</title>
        <authorList>
            <person name="Whitman W."/>
        </authorList>
    </citation>
    <scope>NUCLEOTIDE SEQUENCE</scope>
    <source>
        <strain evidence="2">SP2016B</strain>
    </source>
</reference>
<dbReference type="EMBL" id="JANTYZ010000007">
    <property type="protein sequence ID" value="MCS3865858.1"/>
    <property type="molecule type" value="Genomic_DNA"/>
</dbReference>
<accession>A0A9X2U206</accession>
<gene>
    <name evidence="2" type="ORF">GGP82_002422</name>
</gene>
<dbReference type="AlphaFoldDB" id="A0A9X2U206"/>
<sequence>MSEQIALQQGDTGAAVLALQNALIQRGYELPQFGADGAYGPETAEAVRAWKQDNLTDLLSPIADGSYVTERELDLIGVAAVTEEESAVASFGGGSAGEIILVGAATAAGIILALDE</sequence>
<evidence type="ECO:0000259" key="1">
    <source>
        <dbReference type="Pfam" id="PF01471"/>
    </source>
</evidence>
<dbReference type="Proteomes" id="UP001155034">
    <property type="component" value="Unassembled WGS sequence"/>
</dbReference>
<keyword evidence="2" id="KW-0378">Hydrolase</keyword>
<comment type="caution">
    <text evidence="2">The sequence shown here is derived from an EMBL/GenBank/DDBJ whole genome shotgun (WGS) entry which is preliminary data.</text>
</comment>
<protein>
    <submittedName>
        <fullName evidence="2">Peptidoglycan hydrolase-like protein with peptidoglycan-binding domain</fullName>
    </submittedName>
</protein>
<feature type="domain" description="Peptidoglycan binding-like" evidence="1">
    <location>
        <begin position="12"/>
        <end position="54"/>
    </location>
</feature>
<organism evidence="2 3">
    <name type="scientific">Salinibacter ruber</name>
    <dbReference type="NCBI Taxonomy" id="146919"/>
    <lineage>
        <taxon>Bacteria</taxon>
        <taxon>Pseudomonadati</taxon>
        <taxon>Rhodothermota</taxon>
        <taxon>Rhodothermia</taxon>
        <taxon>Rhodothermales</taxon>
        <taxon>Salinibacteraceae</taxon>
        <taxon>Salinibacter</taxon>
    </lineage>
</organism>
<dbReference type="InterPro" id="IPR002477">
    <property type="entry name" value="Peptidoglycan-bd-like"/>
</dbReference>
<dbReference type="SUPFAM" id="SSF47090">
    <property type="entry name" value="PGBD-like"/>
    <property type="match status" value="1"/>
</dbReference>
<dbReference type="Pfam" id="PF01471">
    <property type="entry name" value="PG_binding_1"/>
    <property type="match status" value="1"/>
</dbReference>
<dbReference type="InterPro" id="IPR036365">
    <property type="entry name" value="PGBD-like_sf"/>
</dbReference>
<dbReference type="InterPro" id="IPR036366">
    <property type="entry name" value="PGBDSf"/>
</dbReference>
<evidence type="ECO:0000313" key="3">
    <source>
        <dbReference type="Proteomes" id="UP001155034"/>
    </source>
</evidence>